<feature type="region of interest" description="Disordered" evidence="1">
    <location>
        <begin position="519"/>
        <end position="551"/>
    </location>
</feature>
<dbReference type="GeneID" id="105367458"/>
<evidence type="ECO:0000313" key="5">
    <source>
        <dbReference type="RefSeq" id="XP_011504485.1"/>
    </source>
</evidence>
<feature type="region of interest" description="Disordered" evidence="1">
    <location>
        <begin position="20"/>
        <end position="49"/>
    </location>
</feature>
<dbReference type="Proteomes" id="UP000695007">
    <property type="component" value="Unplaced"/>
</dbReference>
<feature type="compositionally biased region" description="Basic residues" evidence="1">
    <location>
        <begin position="527"/>
        <end position="545"/>
    </location>
</feature>
<dbReference type="AlphaFoldDB" id="A0AAJ6YU47"/>
<evidence type="ECO:0000256" key="1">
    <source>
        <dbReference type="SAM" id="MobiDB-lite"/>
    </source>
</evidence>
<feature type="signal peptide" evidence="2">
    <location>
        <begin position="1"/>
        <end position="20"/>
    </location>
</feature>
<protein>
    <submittedName>
        <fullName evidence="4 5">Uncharacterized protein LOC105367458</fullName>
    </submittedName>
</protein>
<dbReference type="RefSeq" id="XP_011504485.1">
    <property type="nucleotide sequence ID" value="XM_011506183.1"/>
</dbReference>
<evidence type="ECO:0000313" key="4">
    <source>
        <dbReference type="RefSeq" id="XP_011504479.1"/>
    </source>
</evidence>
<accession>A0AAJ6YU47</accession>
<keyword evidence="3" id="KW-1185">Reference proteome</keyword>
<gene>
    <name evidence="4 5" type="primary">LOC105367458</name>
</gene>
<feature type="chain" id="PRO_5044708456" evidence="2">
    <location>
        <begin position="21"/>
        <end position="1152"/>
    </location>
</feature>
<name>A0AAJ6YU47_9HYME</name>
<keyword evidence="2" id="KW-0732">Signal</keyword>
<reference evidence="4 5" key="1">
    <citation type="submission" date="2025-04" db="UniProtKB">
        <authorList>
            <consortium name="RefSeq"/>
        </authorList>
    </citation>
    <scope>IDENTIFICATION</scope>
</reference>
<proteinExistence type="predicted"/>
<organism evidence="3 4">
    <name type="scientific">Ceratosolen solmsi marchali</name>
    <dbReference type="NCBI Taxonomy" id="326594"/>
    <lineage>
        <taxon>Eukaryota</taxon>
        <taxon>Metazoa</taxon>
        <taxon>Ecdysozoa</taxon>
        <taxon>Arthropoda</taxon>
        <taxon>Hexapoda</taxon>
        <taxon>Insecta</taxon>
        <taxon>Pterygota</taxon>
        <taxon>Neoptera</taxon>
        <taxon>Endopterygota</taxon>
        <taxon>Hymenoptera</taxon>
        <taxon>Apocrita</taxon>
        <taxon>Proctotrupomorpha</taxon>
        <taxon>Chalcidoidea</taxon>
        <taxon>Agaonidae</taxon>
        <taxon>Agaoninae</taxon>
        <taxon>Ceratosolen</taxon>
    </lineage>
</organism>
<evidence type="ECO:0000256" key="2">
    <source>
        <dbReference type="SAM" id="SignalP"/>
    </source>
</evidence>
<feature type="region of interest" description="Disordered" evidence="1">
    <location>
        <begin position="586"/>
        <end position="613"/>
    </location>
</feature>
<sequence length="1152" mass="129001">MWFKLVIVVIVLAIASSGNARPHDPDPLDDSNSQEVTEEAAGAVNRSRQVQHRELKDIQNMDQSLRTVATQLLNTTVKHENLVRIPEEKIVTIETPMQVVHISTRIEDAVSDISNDKEDDETKMKFGIPINSKFGHFEVSNPGHAMAMTEEEIEREMATTEASIQKYRSTTKSMLSTWIQLYPPSTTTERNNVSEIKTEIPDNEVYSLTSTKLPSTTFNKLSTAYNKLNRNTEIKLTTIPSTESSLSTTKFIKNSSIIDVTNNVQLSSTLSTVTIENKTNGTASTEKKLQNQRTNASVHTITKSTTPLKKLSTKGSNSLKPKITTPKNAVTKVIKNNSTVNRFKPLATRRPNKNDTVTSTSKIEKVTFKPTIYISQNQISSTEKSPFVTKIKASILTNSQKSNTNVPTVKPIHSILSKSNFSATETSTTKIPSPTQVNNVLKVSLKKPVDDSTKIEIQPIRVNPPVLTIEQIEDLSLDQKTNNDNQDILENSKIDVKFDFSPEYTNVKLQIPSAENSSSIISTTTTKRPRLSHKRKKNKNRRRKPSTTTISTLAIPSTATFDNINLLPLDTTNTINNVNRDKIQLSSIQESKIEPESKAPPSKKKKPNQTQVQKPIGTQIYNFLSREVMPSVGVMSLVGLGLGLASYFLYPFGGVIARRNYDVEPNYKYNLDEYGGNYGLSEEEVLSKVYSGMTGGQHHDSKYNFIATSEKNPTYYRYTGSEHVQQQTSRYPVLPFKNAGNRVVYRPVETTSYDGNYRNTEFKYPDVPTTPNYYERQRQQQLSTDFVSTAPKVGMSKNRQFVVGNVPKEYSSKDVEKSFDVIKIQDKIDHNLSYSAIEKNSENNLSAEPLTAPDLKSLNNPASFISKNNKKNSAEIYEEMEISPTAVAVEHGPRFLKSLDDDLNVKSAAVPKLIRKKRNIFFDVKKNHAQALVPALKRARIERSSVIQVIPSKSEIERESKMQEQEENLSNEILNIIDDALPDKIDYQKKKYNDKHESTMSATTKKPYNKVSDTLRDSISKGTSSSTLPDTSIISDILGSTDGNIISTSEKKIRYDTYSTSSTTMLITTNKASSEELTESNVNQTETISDWQENIKTTTKPTPPTNNGIDILGIAKRIAEIKLRLGLTILKHASEGLARYIGHIQKRFNGEE</sequence>
<dbReference type="KEGG" id="csol:105367458"/>
<dbReference type="RefSeq" id="XP_011504479.1">
    <property type="nucleotide sequence ID" value="XM_011506177.1"/>
</dbReference>
<evidence type="ECO:0000313" key="3">
    <source>
        <dbReference type="Proteomes" id="UP000695007"/>
    </source>
</evidence>